<proteinExistence type="predicted"/>
<dbReference type="RefSeq" id="WP_186963297.1">
    <property type="nucleotide sequence ID" value="NZ_JACOPR010000003.1"/>
</dbReference>
<evidence type="ECO:0000313" key="2">
    <source>
        <dbReference type="EMBL" id="MBC5730347.1"/>
    </source>
</evidence>
<dbReference type="Pfam" id="PF13354">
    <property type="entry name" value="Beta-lactamase2"/>
    <property type="match status" value="1"/>
</dbReference>
<comment type="caution">
    <text evidence="2">The sequence shown here is derived from an EMBL/GenBank/DDBJ whole genome shotgun (WGS) entry which is preliminary data.</text>
</comment>
<organism evidence="2 3">
    <name type="scientific">Pseudoflavonifractor hominis</name>
    <dbReference type="NCBI Taxonomy" id="2763059"/>
    <lineage>
        <taxon>Bacteria</taxon>
        <taxon>Bacillati</taxon>
        <taxon>Bacillota</taxon>
        <taxon>Clostridia</taxon>
        <taxon>Eubacteriales</taxon>
        <taxon>Oscillospiraceae</taxon>
        <taxon>Pseudoflavonifractor</taxon>
    </lineage>
</organism>
<dbReference type="PANTHER" id="PTHR35333">
    <property type="entry name" value="BETA-LACTAMASE"/>
    <property type="match status" value="1"/>
</dbReference>
<dbReference type="PANTHER" id="PTHR35333:SF3">
    <property type="entry name" value="BETA-LACTAMASE-TYPE TRANSPEPTIDASE FOLD CONTAINING PROTEIN"/>
    <property type="match status" value="1"/>
</dbReference>
<sequence>MKKTELDAWLREQIDAFPGKVSLLMTDLINGKHYHSFDPDTQVVSASTIKVPILLYALEQVRQKRLSLEQAVPVPAESILPDTEVFELGLPEYSLWELLYWMIVESDNTATNLVLDLLNWDEMNAYFKDTLGLKHTVCQRKMLDWDAVAAGKNNYTSAADQERIYWALYRGTILTHDLQEKALDMLRRQRCNDSFLRYIPQPVVVAHKTGGLDHVNHDAGIFELFSHPFYLGIFTWDGPALDGQPDQKRFIGKLAKQIYEIYG</sequence>
<evidence type="ECO:0000313" key="3">
    <source>
        <dbReference type="Proteomes" id="UP000660021"/>
    </source>
</evidence>
<dbReference type="Gene3D" id="3.40.710.10">
    <property type="entry name" value="DD-peptidase/beta-lactamase superfamily"/>
    <property type="match status" value="1"/>
</dbReference>
<dbReference type="InterPro" id="IPR000871">
    <property type="entry name" value="Beta-lactam_class-A"/>
</dbReference>
<dbReference type="GO" id="GO:0016787">
    <property type="term" value="F:hydrolase activity"/>
    <property type="evidence" value="ECO:0007669"/>
    <property type="project" value="UniProtKB-KW"/>
</dbReference>
<reference evidence="2 3" key="1">
    <citation type="submission" date="2020-08" db="EMBL/GenBank/DDBJ databases">
        <title>Genome public.</title>
        <authorList>
            <person name="Liu C."/>
            <person name="Sun Q."/>
        </authorList>
    </citation>
    <scope>NUCLEOTIDE SEQUENCE [LARGE SCALE GENOMIC DNA]</scope>
    <source>
        <strain evidence="2 3">New-38</strain>
    </source>
</reference>
<dbReference type="InterPro" id="IPR045155">
    <property type="entry name" value="Beta-lactam_cat"/>
</dbReference>
<dbReference type="EMBL" id="JACOPR010000003">
    <property type="protein sequence ID" value="MBC5730347.1"/>
    <property type="molecule type" value="Genomic_DNA"/>
</dbReference>
<keyword evidence="2" id="KW-0378">Hydrolase</keyword>
<dbReference type="SUPFAM" id="SSF56601">
    <property type="entry name" value="beta-lactamase/transpeptidase-like"/>
    <property type="match status" value="1"/>
</dbReference>
<name>A0ABR7HS72_9FIRM</name>
<dbReference type="InterPro" id="IPR012338">
    <property type="entry name" value="Beta-lactam/transpept-like"/>
</dbReference>
<feature type="domain" description="Beta-lactamase class A catalytic" evidence="1">
    <location>
        <begin position="23"/>
        <end position="235"/>
    </location>
</feature>
<dbReference type="Proteomes" id="UP000660021">
    <property type="component" value="Unassembled WGS sequence"/>
</dbReference>
<evidence type="ECO:0000259" key="1">
    <source>
        <dbReference type="Pfam" id="PF13354"/>
    </source>
</evidence>
<protein>
    <submittedName>
        <fullName evidence="2">Serine hydrolase</fullName>
    </submittedName>
</protein>
<gene>
    <name evidence="2" type="ORF">H8S34_05810</name>
</gene>
<keyword evidence="3" id="KW-1185">Reference proteome</keyword>
<accession>A0ABR7HS72</accession>